<dbReference type="SUPFAM" id="SSF51735">
    <property type="entry name" value="NAD(P)-binding Rossmann-fold domains"/>
    <property type="match status" value="1"/>
</dbReference>
<dbReference type="PANTHER" id="PTHR42760">
    <property type="entry name" value="SHORT-CHAIN DEHYDROGENASES/REDUCTASES FAMILY MEMBER"/>
    <property type="match status" value="1"/>
</dbReference>
<dbReference type="EMBL" id="BAAAQK010000005">
    <property type="protein sequence ID" value="GAA1844498.1"/>
    <property type="molecule type" value="Genomic_DNA"/>
</dbReference>
<comment type="similarity">
    <text evidence="1">Belongs to the short-chain dehydrogenases/reductases (SDR) family.</text>
</comment>
<accession>A0ABN2N1L0</accession>
<evidence type="ECO:0000256" key="1">
    <source>
        <dbReference type="ARBA" id="ARBA00006484"/>
    </source>
</evidence>
<evidence type="ECO:0000313" key="3">
    <source>
        <dbReference type="EMBL" id="GAA1844498.1"/>
    </source>
</evidence>
<dbReference type="RefSeq" id="WP_344415720.1">
    <property type="nucleotide sequence ID" value="NZ_BAAAQK010000005.1"/>
</dbReference>
<sequence length="218" mass="23145">MAVDIIGEAGWHTLADTTDNDWATGLETNLSQVFYCFRESVAVLVERGTGGAMSSIASVDGIGSSQLHAAYGAVKAGVISLVRTLSAELGPAGVRVNAVAPGDVGGRSPNLAADLSPFELGGNPFNPLAPSRAWTWRTRCCSCPRTSRSASPATASWWTGAGNRSPWGLTEDIPSLCGGLPESRWRTTGRRHRNLPRQGQIAVGDRRPDEVRARTWST</sequence>
<comment type="caution">
    <text evidence="3">The sequence shown here is derived from an EMBL/GenBank/DDBJ whole genome shotgun (WGS) entry which is preliminary data.</text>
</comment>
<gene>
    <name evidence="3" type="ORF">GCM10009836_24940</name>
</gene>
<dbReference type="PRINTS" id="PR00081">
    <property type="entry name" value="GDHRDH"/>
</dbReference>
<organism evidence="3 4">
    <name type="scientific">Pseudonocardia ailaonensis</name>
    <dbReference type="NCBI Taxonomy" id="367279"/>
    <lineage>
        <taxon>Bacteria</taxon>
        <taxon>Bacillati</taxon>
        <taxon>Actinomycetota</taxon>
        <taxon>Actinomycetes</taxon>
        <taxon>Pseudonocardiales</taxon>
        <taxon>Pseudonocardiaceae</taxon>
        <taxon>Pseudonocardia</taxon>
    </lineage>
</organism>
<keyword evidence="4" id="KW-1185">Reference proteome</keyword>
<proteinExistence type="inferred from homology"/>
<dbReference type="Proteomes" id="UP001500449">
    <property type="component" value="Unassembled WGS sequence"/>
</dbReference>
<protein>
    <submittedName>
        <fullName evidence="3">Uncharacterized protein</fullName>
    </submittedName>
</protein>
<evidence type="ECO:0000313" key="4">
    <source>
        <dbReference type="Proteomes" id="UP001500449"/>
    </source>
</evidence>
<name>A0ABN2N1L0_9PSEU</name>
<dbReference type="Pfam" id="PF13561">
    <property type="entry name" value="adh_short_C2"/>
    <property type="match status" value="1"/>
</dbReference>
<keyword evidence="2" id="KW-0560">Oxidoreductase</keyword>
<dbReference type="PANTHER" id="PTHR42760:SF133">
    <property type="entry name" value="3-OXOACYL-[ACYL-CARRIER-PROTEIN] REDUCTASE"/>
    <property type="match status" value="1"/>
</dbReference>
<evidence type="ECO:0000256" key="2">
    <source>
        <dbReference type="ARBA" id="ARBA00023002"/>
    </source>
</evidence>
<dbReference type="InterPro" id="IPR002347">
    <property type="entry name" value="SDR_fam"/>
</dbReference>
<reference evidence="3 4" key="1">
    <citation type="journal article" date="2019" name="Int. J. Syst. Evol. Microbiol.">
        <title>The Global Catalogue of Microorganisms (GCM) 10K type strain sequencing project: providing services to taxonomists for standard genome sequencing and annotation.</title>
        <authorList>
            <consortium name="The Broad Institute Genomics Platform"/>
            <consortium name="The Broad Institute Genome Sequencing Center for Infectious Disease"/>
            <person name="Wu L."/>
            <person name="Ma J."/>
        </authorList>
    </citation>
    <scope>NUCLEOTIDE SEQUENCE [LARGE SCALE GENOMIC DNA]</scope>
    <source>
        <strain evidence="3 4">JCM 16009</strain>
    </source>
</reference>
<dbReference type="Gene3D" id="3.40.50.720">
    <property type="entry name" value="NAD(P)-binding Rossmann-like Domain"/>
    <property type="match status" value="1"/>
</dbReference>
<dbReference type="CDD" id="cd05233">
    <property type="entry name" value="SDR_c"/>
    <property type="match status" value="1"/>
</dbReference>
<dbReference type="InterPro" id="IPR036291">
    <property type="entry name" value="NAD(P)-bd_dom_sf"/>
</dbReference>